<dbReference type="Pfam" id="PF00646">
    <property type="entry name" value="F-box"/>
    <property type="match status" value="1"/>
</dbReference>
<organism evidence="2 3">
    <name type="scientific">Hibiscus sabdariffa</name>
    <name type="common">roselle</name>
    <dbReference type="NCBI Taxonomy" id="183260"/>
    <lineage>
        <taxon>Eukaryota</taxon>
        <taxon>Viridiplantae</taxon>
        <taxon>Streptophyta</taxon>
        <taxon>Embryophyta</taxon>
        <taxon>Tracheophyta</taxon>
        <taxon>Spermatophyta</taxon>
        <taxon>Magnoliopsida</taxon>
        <taxon>eudicotyledons</taxon>
        <taxon>Gunneridae</taxon>
        <taxon>Pentapetalae</taxon>
        <taxon>rosids</taxon>
        <taxon>malvids</taxon>
        <taxon>Malvales</taxon>
        <taxon>Malvaceae</taxon>
        <taxon>Malvoideae</taxon>
        <taxon>Hibiscus</taxon>
    </lineage>
</organism>
<dbReference type="Proteomes" id="UP001472677">
    <property type="component" value="Unassembled WGS sequence"/>
</dbReference>
<reference evidence="2 3" key="1">
    <citation type="journal article" date="2024" name="G3 (Bethesda)">
        <title>Genome assembly of Hibiscus sabdariffa L. provides insights into metabolisms of medicinal natural products.</title>
        <authorList>
            <person name="Kim T."/>
        </authorList>
    </citation>
    <scope>NUCLEOTIDE SEQUENCE [LARGE SCALE GENOMIC DNA]</scope>
    <source>
        <strain evidence="2">TK-2024</strain>
        <tissue evidence="2">Old leaves</tissue>
    </source>
</reference>
<protein>
    <recommendedName>
        <fullName evidence="1">F-box domain-containing protein</fullName>
    </recommendedName>
</protein>
<dbReference type="InterPro" id="IPR001810">
    <property type="entry name" value="F-box_dom"/>
</dbReference>
<dbReference type="PANTHER" id="PTHR31111:SF136">
    <property type="entry name" value="F-BOX ASSOCIATED DOMAIN-CONTAINING PROTEIN"/>
    <property type="match status" value="1"/>
</dbReference>
<dbReference type="EMBL" id="JBBPBM010000012">
    <property type="protein sequence ID" value="KAK8563117.1"/>
    <property type="molecule type" value="Genomic_DNA"/>
</dbReference>
<feature type="domain" description="F-box" evidence="1">
    <location>
        <begin position="9"/>
        <end position="45"/>
    </location>
</feature>
<sequence length="103" mass="11819">MAPTSNAQWPEDLATSILLRLPVKSIIRFKCVSTTWGCFFDNPSFVSRHLCISKKNQRIVVGYTDEHEHDDEMVFRMFHDTTLATFDDWLPQLEALGVGFLPS</sequence>
<accession>A0ABR2EPP3</accession>
<comment type="caution">
    <text evidence="2">The sequence shown here is derived from an EMBL/GenBank/DDBJ whole genome shotgun (WGS) entry which is preliminary data.</text>
</comment>
<dbReference type="PANTHER" id="PTHR31111">
    <property type="entry name" value="BNAA05G37150D PROTEIN-RELATED"/>
    <property type="match status" value="1"/>
</dbReference>
<gene>
    <name evidence="2" type="ORF">V6N12_011173</name>
</gene>
<evidence type="ECO:0000259" key="1">
    <source>
        <dbReference type="Pfam" id="PF00646"/>
    </source>
</evidence>
<evidence type="ECO:0000313" key="2">
    <source>
        <dbReference type="EMBL" id="KAK8563117.1"/>
    </source>
</evidence>
<name>A0ABR2EPP3_9ROSI</name>
<dbReference type="InterPro" id="IPR036047">
    <property type="entry name" value="F-box-like_dom_sf"/>
</dbReference>
<keyword evidence="3" id="KW-1185">Reference proteome</keyword>
<proteinExistence type="predicted"/>
<dbReference type="SUPFAM" id="SSF81383">
    <property type="entry name" value="F-box domain"/>
    <property type="match status" value="1"/>
</dbReference>
<evidence type="ECO:0000313" key="3">
    <source>
        <dbReference type="Proteomes" id="UP001472677"/>
    </source>
</evidence>